<dbReference type="Proteomes" id="UP000807850">
    <property type="component" value="Unassembled WGS sequence"/>
</dbReference>
<comment type="caution">
    <text evidence="1">The sequence shown here is derived from an EMBL/GenBank/DDBJ whole genome shotgun (WGS) entry which is preliminary data.</text>
</comment>
<gene>
    <name evidence="1" type="ORF">HY076_09550</name>
</gene>
<reference evidence="1" key="1">
    <citation type="submission" date="2020-07" db="EMBL/GenBank/DDBJ databases">
        <title>Huge and variable diversity of episymbiotic CPR bacteria and DPANN archaea in groundwater ecosystems.</title>
        <authorList>
            <person name="He C.Y."/>
            <person name="Keren R."/>
            <person name="Whittaker M."/>
            <person name="Farag I.F."/>
            <person name="Doudna J."/>
            <person name="Cate J.H.D."/>
            <person name="Banfield J.F."/>
        </authorList>
    </citation>
    <scope>NUCLEOTIDE SEQUENCE</scope>
    <source>
        <strain evidence="1">NC_groundwater_928_Pr1_S-0.2um_72_17</strain>
    </source>
</reference>
<feature type="non-terminal residue" evidence="1">
    <location>
        <position position="1"/>
    </location>
</feature>
<evidence type="ECO:0000313" key="1">
    <source>
        <dbReference type="EMBL" id="MBI3540504.1"/>
    </source>
</evidence>
<proteinExistence type="predicted"/>
<name>A0A9D6QQ33_UNCEI</name>
<sequence length="59" mass="6971">LGYRVLRETLKRVLGVTLPLDPQGPRWWARGWSAWRAWLARRRWALYTCHVIGTVAEKP</sequence>
<dbReference type="AlphaFoldDB" id="A0A9D6QQ33"/>
<evidence type="ECO:0000313" key="2">
    <source>
        <dbReference type="Proteomes" id="UP000807850"/>
    </source>
</evidence>
<dbReference type="EMBL" id="JACQAY010000320">
    <property type="protein sequence ID" value="MBI3540504.1"/>
    <property type="molecule type" value="Genomic_DNA"/>
</dbReference>
<organism evidence="1 2">
    <name type="scientific">Eiseniibacteriota bacterium</name>
    <dbReference type="NCBI Taxonomy" id="2212470"/>
    <lineage>
        <taxon>Bacteria</taxon>
        <taxon>Candidatus Eiseniibacteriota</taxon>
    </lineage>
</organism>
<protein>
    <submittedName>
        <fullName evidence="1">Uncharacterized protein</fullName>
    </submittedName>
</protein>
<accession>A0A9D6QQ33</accession>